<sequence>MTETTTAQAPETVTAGATETEMSRERDGEEEETIRRQKKLEEALEAKSLRRIMSAYLKYIYPLLVSFFLLNLSFGSLYILVSELTL</sequence>
<gene>
    <name evidence="3" type="ORF">DY000_02035023</name>
</gene>
<feature type="region of interest" description="Disordered" evidence="1">
    <location>
        <begin position="1"/>
        <end position="35"/>
    </location>
</feature>
<accession>A0ABQ7DLD0</accession>
<keyword evidence="2" id="KW-0812">Transmembrane</keyword>
<dbReference type="Proteomes" id="UP000266723">
    <property type="component" value="Unassembled WGS sequence"/>
</dbReference>
<evidence type="ECO:0000313" key="4">
    <source>
        <dbReference type="Proteomes" id="UP000266723"/>
    </source>
</evidence>
<evidence type="ECO:0000256" key="2">
    <source>
        <dbReference type="SAM" id="Phobius"/>
    </source>
</evidence>
<keyword evidence="2" id="KW-0472">Membrane</keyword>
<evidence type="ECO:0000313" key="3">
    <source>
        <dbReference type="EMBL" id="KAF3577766.1"/>
    </source>
</evidence>
<dbReference type="EMBL" id="QGKV02000649">
    <property type="protein sequence ID" value="KAF3577766.1"/>
    <property type="molecule type" value="Genomic_DNA"/>
</dbReference>
<comment type="caution">
    <text evidence="3">The sequence shown here is derived from an EMBL/GenBank/DDBJ whole genome shotgun (WGS) entry which is preliminary data.</text>
</comment>
<keyword evidence="2" id="KW-1133">Transmembrane helix</keyword>
<proteinExistence type="predicted"/>
<name>A0ABQ7DLD0_BRACR</name>
<feature type="transmembrane region" description="Helical" evidence="2">
    <location>
        <begin position="59"/>
        <end position="81"/>
    </location>
</feature>
<organism evidence="3 4">
    <name type="scientific">Brassica cretica</name>
    <name type="common">Mustard</name>
    <dbReference type="NCBI Taxonomy" id="69181"/>
    <lineage>
        <taxon>Eukaryota</taxon>
        <taxon>Viridiplantae</taxon>
        <taxon>Streptophyta</taxon>
        <taxon>Embryophyta</taxon>
        <taxon>Tracheophyta</taxon>
        <taxon>Spermatophyta</taxon>
        <taxon>Magnoliopsida</taxon>
        <taxon>eudicotyledons</taxon>
        <taxon>Gunneridae</taxon>
        <taxon>Pentapetalae</taxon>
        <taxon>rosids</taxon>
        <taxon>malvids</taxon>
        <taxon>Brassicales</taxon>
        <taxon>Brassicaceae</taxon>
        <taxon>Brassiceae</taxon>
        <taxon>Brassica</taxon>
    </lineage>
</organism>
<feature type="compositionally biased region" description="Polar residues" evidence="1">
    <location>
        <begin position="1"/>
        <end position="17"/>
    </location>
</feature>
<protein>
    <submittedName>
        <fullName evidence="3">Uncharacterized protein</fullName>
    </submittedName>
</protein>
<evidence type="ECO:0000256" key="1">
    <source>
        <dbReference type="SAM" id="MobiDB-lite"/>
    </source>
</evidence>
<reference evidence="3 4" key="1">
    <citation type="journal article" date="2020" name="BMC Genomics">
        <title>Intraspecific diversification of the crop wild relative Brassica cretica Lam. using demographic model selection.</title>
        <authorList>
            <person name="Kioukis A."/>
            <person name="Michalopoulou V.A."/>
            <person name="Briers L."/>
            <person name="Pirintsos S."/>
            <person name="Studholme D.J."/>
            <person name="Pavlidis P."/>
            <person name="Sarris P.F."/>
        </authorList>
    </citation>
    <scope>NUCLEOTIDE SEQUENCE [LARGE SCALE GENOMIC DNA]</scope>
    <source>
        <strain evidence="4">cv. PFS-1207/04</strain>
    </source>
</reference>
<feature type="compositionally biased region" description="Basic and acidic residues" evidence="1">
    <location>
        <begin position="21"/>
        <end position="35"/>
    </location>
</feature>
<keyword evidence="4" id="KW-1185">Reference proteome</keyword>